<organism evidence="1">
    <name type="scientific">Tanacetum cinerariifolium</name>
    <name type="common">Dalmatian daisy</name>
    <name type="synonym">Chrysanthemum cinerariifolium</name>
    <dbReference type="NCBI Taxonomy" id="118510"/>
    <lineage>
        <taxon>Eukaryota</taxon>
        <taxon>Viridiplantae</taxon>
        <taxon>Streptophyta</taxon>
        <taxon>Embryophyta</taxon>
        <taxon>Tracheophyta</taxon>
        <taxon>Spermatophyta</taxon>
        <taxon>Magnoliopsida</taxon>
        <taxon>eudicotyledons</taxon>
        <taxon>Gunneridae</taxon>
        <taxon>Pentapetalae</taxon>
        <taxon>asterids</taxon>
        <taxon>campanulids</taxon>
        <taxon>Asterales</taxon>
        <taxon>Asteraceae</taxon>
        <taxon>Asteroideae</taxon>
        <taxon>Anthemideae</taxon>
        <taxon>Anthemidinae</taxon>
        <taxon>Tanacetum</taxon>
    </lineage>
</organism>
<sequence>MWNLKVKGNDVVAYNRQFQQLALMCSRMFPEE</sequence>
<evidence type="ECO:0008006" key="2">
    <source>
        <dbReference type="Google" id="ProtNLM"/>
    </source>
</evidence>
<reference evidence="1" key="1">
    <citation type="journal article" date="2019" name="Sci. Rep.">
        <title>Draft genome of Tanacetum cinerariifolium, the natural source of mosquito coil.</title>
        <authorList>
            <person name="Yamashiro T."/>
            <person name="Shiraishi A."/>
            <person name="Satake H."/>
            <person name="Nakayama K."/>
        </authorList>
    </citation>
    <scope>NUCLEOTIDE SEQUENCE</scope>
</reference>
<dbReference type="AlphaFoldDB" id="A0A699W4E9"/>
<feature type="non-terminal residue" evidence="1">
    <location>
        <position position="32"/>
    </location>
</feature>
<evidence type="ECO:0000313" key="1">
    <source>
        <dbReference type="EMBL" id="GFD41613.1"/>
    </source>
</evidence>
<protein>
    <recommendedName>
        <fullName evidence="2">Reverse transcriptase domain-containing protein</fullName>
    </recommendedName>
</protein>
<dbReference type="EMBL" id="BKCJ011556279">
    <property type="protein sequence ID" value="GFD41613.1"/>
    <property type="molecule type" value="Genomic_DNA"/>
</dbReference>
<proteinExistence type="predicted"/>
<comment type="caution">
    <text evidence="1">The sequence shown here is derived from an EMBL/GenBank/DDBJ whole genome shotgun (WGS) entry which is preliminary data.</text>
</comment>
<accession>A0A699W4E9</accession>
<name>A0A699W4E9_TANCI</name>
<gene>
    <name evidence="1" type="ORF">Tci_913582</name>
</gene>